<feature type="transmembrane region" description="Helical" evidence="14">
    <location>
        <begin position="2009"/>
        <end position="2028"/>
    </location>
</feature>
<dbReference type="GO" id="GO:0005524">
    <property type="term" value="F:ATP binding"/>
    <property type="evidence" value="ECO:0007669"/>
    <property type="project" value="UniProtKB-KW"/>
</dbReference>
<feature type="transmembrane region" description="Helical" evidence="14">
    <location>
        <begin position="1578"/>
        <end position="1601"/>
    </location>
</feature>
<feature type="domain" description="ABC transporter" evidence="15">
    <location>
        <begin position="637"/>
        <end position="860"/>
    </location>
</feature>
<dbReference type="InterPro" id="IPR003439">
    <property type="entry name" value="ABC_transporter-like_ATP-bd"/>
</dbReference>
<dbReference type="PROSITE" id="PS50929">
    <property type="entry name" value="ABC_TM1F"/>
    <property type="match status" value="4"/>
</dbReference>
<feature type="transmembrane region" description="Helical" evidence="14">
    <location>
        <begin position="159"/>
        <end position="178"/>
    </location>
</feature>
<evidence type="ECO:0000313" key="17">
    <source>
        <dbReference type="EMBL" id="KAK2986345.1"/>
    </source>
</evidence>
<feature type="transmembrane region" description="Helical" evidence="14">
    <location>
        <begin position="539"/>
        <end position="560"/>
    </location>
</feature>
<feature type="transmembrane region" description="Helical" evidence="14">
    <location>
        <begin position="1099"/>
        <end position="1118"/>
    </location>
</feature>
<evidence type="ECO:0000256" key="12">
    <source>
        <dbReference type="ARBA" id="ARBA00034018"/>
    </source>
</evidence>
<feature type="transmembrane region" description="Helical" evidence="14">
    <location>
        <begin position="90"/>
        <end position="108"/>
    </location>
</feature>
<evidence type="ECO:0000256" key="3">
    <source>
        <dbReference type="ARBA" id="ARBA00012191"/>
    </source>
</evidence>
<feature type="domain" description="ABC transmembrane type-1" evidence="16">
    <location>
        <begin position="1870"/>
        <end position="2150"/>
    </location>
</feature>
<dbReference type="CDD" id="cd18579">
    <property type="entry name" value="ABC_6TM_ABCC_D1"/>
    <property type="match status" value="2"/>
</dbReference>
<keyword evidence="18" id="KW-1185">Reference proteome</keyword>
<feature type="transmembrane region" description="Helical" evidence="14">
    <location>
        <begin position="459"/>
        <end position="481"/>
    </location>
</feature>
<dbReference type="PROSITE" id="PS50893">
    <property type="entry name" value="ABC_TRANSPORTER_2"/>
    <property type="match status" value="4"/>
</dbReference>
<name>A0AA88RP50_9ASTE</name>
<feature type="transmembrane region" description="Helical" evidence="14">
    <location>
        <begin position="1742"/>
        <end position="1762"/>
    </location>
</feature>
<dbReference type="SUPFAM" id="SSF52540">
    <property type="entry name" value="P-loop containing nucleoside triphosphate hydrolases"/>
    <property type="match status" value="4"/>
</dbReference>
<dbReference type="Gene3D" id="1.20.1560.10">
    <property type="entry name" value="ABC transporter type 1, transmembrane domain"/>
    <property type="match status" value="4"/>
</dbReference>
<keyword evidence="11 14" id="KW-0472">Membrane</keyword>
<dbReference type="Pfam" id="PF00664">
    <property type="entry name" value="ABC_membrane"/>
    <property type="match status" value="4"/>
</dbReference>
<evidence type="ECO:0000256" key="5">
    <source>
        <dbReference type="ARBA" id="ARBA00022692"/>
    </source>
</evidence>
<dbReference type="SMART" id="SM00382">
    <property type="entry name" value="AAA"/>
    <property type="match status" value="4"/>
</dbReference>
<evidence type="ECO:0000256" key="13">
    <source>
        <dbReference type="SAM" id="MobiDB-lite"/>
    </source>
</evidence>
<accession>A0AA88RP50</accession>
<feature type="transmembrane region" description="Helical" evidence="14">
    <location>
        <begin position="566"/>
        <end position="587"/>
    </location>
</feature>
<evidence type="ECO:0000256" key="8">
    <source>
        <dbReference type="ARBA" id="ARBA00022840"/>
    </source>
</evidence>
<dbReference type="FunFam" id="1.20.1560.10:FF:000002">
    <property type="entry name" value="ABC transporter C family member 5"/>
    <property type="match status" value="2"/>
</dbReference>
<comment type="similarity">
    <text evidence="2">Belongs to the ABC transporter superfamily. ABCC family. Conjugate transporter (TC 3.A.1.208) subfamily.</text>
</comment>
<dbReference type="Pfam" id="PF00005">
    <property type="entry name" value="ABC_tran"/>
    <property type="match status" value="4"/>
</dbReference>
<keyword evidence="6" id="KW-0677">Repeat</keyword>
<feature type="transmembrane region" description="Helical" evidence="14">
    <location>
        <begin position="2086"/>
        <end position="2107"/>
    </location>
</feature>
<evidence type="ECO:0000256" key="11">
    <source>
        <dbReference type="ARBA" id="ARBA00023136"/>
    </source>
</evidence>
<feature type="transmembrane region" description="Helical" evidence="14">
    <location>
        <begin position="1526"/>
        <end position="1548"/>
    </location>
</feature>
<dbReference type="PANTHER" id="PTHR24223">
    <property type="entry name" value="ATP-BINDING CASSETTE SUB-FAMILY C"/>
    <property type="match status" value="1"/>
</dbReference>
<feature type="transmembrane region" description="Helical" evidence="14">
    <location>
        <begin position="326"/>
        <end position="347"/>
    </location>
</feature>
<feature type="domain" description="ABC transporter" evidence="15">
    <location>
        <begin position="2828"/>
        <end position="3087"/>
    </location>
</feature>
<feature type="transmembrane region" description="Helical" evidence="14">
    <location>
        <begin position="2550"/>
        <end position="2579"/>
    </location>
</feature>
<feature type="domain" description="ABC transporter" evidence="15">
    <location>
        <begin position="1282"/>
        <end position="1516"/>
    </location>
</feature>
<dbReference type="FunFam" id="3.40.50.300:FF:000169">
    <property type="entry name" value="ABC transporter C family member 3"/>
    <property type="match status" value="1"/>
</dbReference>
<feature type="transmembrane region" description="Helical" evidence="14">
    <location>
        <begin position="193"/>
        <end position="213"/>
    </location>
</feature>
<evidence type="ECO:0000256" key="4">
    <source>
        <dbReference type="ARBA" id="ARBA00022448"/>
    </source>
</evidence>
<keyword evidence="7" id="KW-0547">Nucleotide-binding</keyword>
<dbReference type="PROSITE" id="PS00211">
    <property type="entry name" value="ABC_TRANSPORTER_1"/>
    <property type="match status" value="2"/>
</dbReference>
<feature type="compositionally biased region" description="Basic residues" evidence="13">
    <location>
        <begin position="920"/>
        <end position="933"/>
    </location>
</feature>
<evidence type="ECO:0000256" key="2">
    <source>
        <dbReference type="ARBA" id="ARBA00009726"/>
    </source>
</evidence>
<comment type="caution">
    <text evidence="17">The sequence shown here is derived from an EMBL/GenBank/DDBJ whole genome shotgun (WGS) entry which is preliminary data.</text>
</comment>
<evidence type="ECO:0000256" key="9">
    <source>
        <dbReference type="ARBA" id="ARBA00022967"/>
    </source>
</evidence>
<reference evidence="17" key="1">
    <citation type="submission" date="2022-12" db="EMBL/GenBank/DDBJ databases">
        <title>Draft genome assemblies for two species of Escallonia (Escalloniales).</title>
        <authorList>
            <person name="Chanderbali A."/>
            <person name="Dervinis C."/>
            <person name="Anghel I."/>
            <person name="Soltis D."/>
            <person name="Soltis P."/>
            <person name="Zapata F."/>
        </authorList>
    </citation>
    <scope>NUCLEOTIDE SEQUENCE</scope>
    <source>
        <strain evidence="17">UCBG92.1500</strain>
        <tissue evidence="17">Leaf</tissue>
    </source>
</reference>
<dbReference type="FunFam" id="3.40.50.300:FF:000163">
    <property type="entry name" value="Multidrug resistance-associated protein member 4"/>
    <property type="match status" value="1"/>
</dbReference>
<keyword evidence="9" id="KW-1278">Translocase</keyword>
<dbReference type="CDD" id="cd03244">
    <property type="entry name" value="ABCC_MRP_domain2"/>
    <property type="match status" value="2"/>
</dbReference>
<keyword evidence="4" id="KW-0813">Transport</keyword>
<evidence type="ECO:0000256" key="10">
    <source>
        <dbReference type="ARBA" id="ARBA00022989"/>
    </source>
</evidence>
<feature type="domain" description="ABC transmembrane type-1" evidence="16">
    <location>
        <begin position="2510"/>
        <end position="2780"/>
    </location>
</feature>
<dbReference type="Gene3D" id="3.40.50.300">
    <property type="entry name" value="P-loop containing nucleotide triphosphate hydrolases"/>
    <property type="match status" value="4"/>
</dbReference>
<comment type="catalytic activity">
    <reaction evidence="12">
        <text>ATP + H2O + xenobioticSide 1 = ADP + phosphate + xenobioticSide 2.</text>
        <dbReference type="EC" id="7.6.2.2"/>
    </reaction>
</comment>
<protein>
    <recommendedName>
        <fullName evidence="3">ABC-type xenobiotic transporter</fullName>
        <ecNumber evidence="3">7.6.2.2</ecNumber>
    </recommendedName>
</protein>
<dbReference type="PANTHER" id="PTHR24223:SF189">
    <property type="entry name" value="ABC TRANSPORTER C FAMILY MEMBER 5"/>
    <property type="match status" value="1"/>
</dbReference>
<dbReference type="CDD" id="cd03250">
    <property type="entry name" value="ABCC_MRP_domain1"/>
    <property type="match status" value="2"/>
</dbReference>
<feature type="transmembrane region" description="Helical" evidence="14">
    <location>
        <begin position="1675"/>
        <end position="1696"/>
    </location>
</feature>
<organism evidence="17 18">
    <name type="scientific">Escallonia rubra</name>
    <dbReference type="NCBI Taxonomy" id="112253"/>
    <lineage>
        <taxon>Eukaryota</taxon>
        <taxon>Viridiplantae</taxon>
        <taxon>Streptophyta</taxon>
        <taxon>Embryophyta</taxon>
        <taxon>Tracheophyta</taxon>
        <taxon>Spermatophyta</taxon>
        <taxon>Magnoliopsida</taxon>
        <taxon>eudicotyledons</taxon>
        <taxon>Gunneridae</taxon>
        <taxon>Pentapetalae</taxon>
        <taxon>asterids</taxon>
        <taxon>campanulids</taxon>
        <taxon>Escalloniales</taxon>
        <taxon>Escalloniaceae</taxon>
        <taxon>Escallonia</taxon>
    </lineage>
</organism>
<dbReference type="EC" id="7.6.2.2" evidence="3"/>
<dbReference type="InterPro" id="IPR044746">
    <property type="entry name" value="ABCC_6TM_D1"/>
</dbReference>
<evidence type="ECO:0000256" key="6">
    <source>
        <dbReference type="ARBA" id="ARBA00022737"/>
    </source>
</evidence>
<feature type="transmembrane region" description="Helical" evidence="14">
    <location>
        <begin position="1983"/>
        <end position="2003"/>
    </location>
</feature>
<keyword evidence="5 14" id="KW-0812">Transmembrane</keyword>
<feature type="transmembrane region" description="Helical" evidence="14">
    <location>
        <begin position="1869"/>
        <end position="1894"/>
    </location>
</feature>
<evidence type="ECO:0000256" key="1">
    <source>
        <dbReference type="ARBA" id="ARBA00004141"/>
    </source>
</evidence>
<sequence>MISVMAISLLISKITGLISFEGFSILELSSIFFNLTLVVVCLLVVSVRHVFLCAGRVRFIKEDSNGNAVPIRRSGDGEVRSIEIGRDYKATVISCFYVLFLQVLVLGFEGIDLIREAAQGKGSSNWTLLLLPAAQGLAWFVLSFSALYCKFRASEIFPLLIRVWWVVSFFICLCTLYADGRGLVIDGSRHLDSHVLANFVATPALVFLCFVGIRGVTGIQVIRNSDLQEPLLIEEEAGCLKVTPYSEAGLFSLATLSWLNPILSIGAKRPLELRDIPLLAPRDRSKTNYKILNSNWEKLKAENPSKQPSLAWAILKSFWKEAARNAVFAGLNTLVSYVGPYMISYFVDYLGGRETFPHEGYILAGIFFSAKLVETLTTRQWYLGVDILGMHVRSALTAMVYRKGLRLSGLAKQSHTSGEIVNYMAVDVQRVGDYSWYLHDIWMLPLQIILALVILYKNVGIACVATLVATIVSIVATVPLARIQEDYQDKLMAAKDDRMRKTSECLRNMRILKLQAWEDRYRVKLEEMRSVEFKWLKKALYSQAFITFIFWSSPIFVSAVTFGTAIFLGGPLTAGGVLSALATFRILQEPLRNFPDLVSMMAQTKVSLDRITGFLQDEELQEDAAIVLPRGITNVAIEISDGEFSWDPPSPTPTLSGIQMKVDRGMRVAVCGMVGSGKSSFLSCILGEIPKTSGEVRICGSAAYVSQSAWIQSGNIEENILFGSPMDKPKYKSVIHACSLKRDLELFSHGDQTIIGDRGINLSGGQKQRVQLARALYQDADIYLLDDPFSAVDAHTGSELFKEYIMAALANKTVIFVTHQVEFLPAVDMILVLKEGRIIQAGKYDDLLQAGTDFDTLVSAHHEAIEAMDIPNQASEDSDENHPLDGSILLSKKCESIGSSMDSLAKGVQEGVSASDKKAIKEKKKAKRSRKKQLVQEEEREKGRVSMKVYLSYMGAAYKGLLIPLIILAQTLFQVLQIASNWWMAWANPQTPGEQPRTSSMVLIGVYMALAFGSSWFIFVRAVLVATFGLEAAQKLFLKMLRNVFRAPMSFFDSTPAGRILNRVSIDQSVVDLDIPFRLGGFASTTIQLLGIVGVMTKVTWQVLLLVVPMAIACLWMQKYYMASSRELVRIVSIQKSPIIHLFSESIAGAATIRGFGQEKRFMKRNLYLLDCFARPFFCSLSAIEWLCLRMELLSTFVFAFCMVLLVSFPHGSIDPSMAGLAVTYGLNMNARLSRWILSFCKLENKIISIERIHQYCQIPSEPPPVIEDSRPPPSWPERGTIDMIDLKVRYKENLPVVLHGVTCRFPGGKKIGIVGRTGSGKSTLIQALFRLIEPAGGRIIIDNTDISTIGLHDLRSRLSIIPQDPTLFEGTIRGNLDPLEEHSDQEIWQALDKSQLGEIVRQKEQKLDTPVLENGDNWSVGQRQLVSLGRALLKQARILVLDEATASVDAATDNLIQKIIRTEFDDCTVCTIAHRIPTVIDSDLVLVLSDGACCRVAEFDTPARLLEDKSSMFLKLVSEYSSRSIMAVNIAAGGQVVPMMAISLLLIKVSGNSAPSMPSSTTIDLVRTFLDLPIVEMLSICINLTLALVCLFVVTARKILACVGGLRISKEDLNANAVPVRQSTDSEIQRVVICKDYKASVFCCFYMLFLQVLVLCFDGVGLIKKPARGKTTNWIILLLPSAQGLAWAMLCSLSLCCKFKVSKKYPALVRIWWVESFVLCLSTIYADGKGFIIEGSKHLNSHVLLNFAMTPALAFLSYAAIRGVTGIQVPRNSDLQDLLEEEAGCLKVTPYSKAGVFSLATLSWLSPLLSLGSKRPLELSDIPLLSPKDRSKPNFKILNLIWEKLKAENQLKQPSLVWAIFKSFWKEALLSAVFAGLNTLALYIGPFLISYFVDYLGGRRRFSHEGYFLTGAFVLSKLVETLTQRQWYLQVDILGMNVRSSLTAVLYQKGLRLSSLAKQKHASGDIVNYMAVDVQRVGDYSWFLHDLWMLPLQIILALLILYKNLGNASIATLIATIISILGTVPLARIQKVYQGKLMAAKDDRMRKTSECLRNMRVLKLQAWEEKYRVKLEEMRSVEFKWLRRALYSQAFITFVFWSSPVFVSVVTFGTSILLGGQLTAAGVLSALATLKILQEPLRNFPDLVSVITQTKVSLDRIAGFLQEEELQEDSTMVLQRGITDVAVEIKDGGFCWDPSSALLTLSGIHVKVERGMRVAVCGMVGSGKSSFLSCILGEVPRIYGEVRVCGSVAYVPQSAWIQSGNIEENILFGSPMDRAKYRGVIYSCSLEKDMELFSHGDQTVIGDRGVNLSGGQKQRLQLARALYQDADIYLLDDPFSAVDAHTASELFKEYILTALATKTVIFVTHQVDFLPAAEMILVFKEGRITQAGKYEELLAAGTDFSALVSAHHESIEAMDIANQATKHSHENYPIRGSVQLSSNFSYGNKIDNMAEEVKKGVLASDQQTVEEKKKETCSSNMQLVQDEERERGRVSMKVYWSYMTASYKGLLILLIILSQTIFQVLQIASSWWMAWANPQNKGNRPKKSSMVIILVYMTLAFGSSCFIYVRVLLVATFGLAAAQKLFLEMLKTVFRAPMSFFDSTPAGRILNRVSVDQSVVDLDIPYRLGGFIAVTIQLIGIVGLMTTVTWQILILFVPTAISCWWMQEYYMASSRELVRLVGIQKSKVIDLFAESIAGASTIRGFRQEKRFMKRNLLLLDSFSRPFFCSIAAIEWLCLRMELLSTFVFGFCMVLLVSLPQGSIDPRMAGLAVTYGLNLNARLSKWILRFCKLENKIISIERIHQYCQISSEAPPVIEHKRPPSSWPERGTIELIDLKVRYNENLPVVLHGITCTFPGGKNIAIVGRTGSGKSTIIHALFRLIEPAGGRIVVDNIDISEIGLHDHRSRLSIIPQDPTLFEGTIRENLDPLEEHMDQEIWQALDKSQLGKQLRQKEQKLDMAVLENGDNWSLGERQLVSLGRALLKQSKILVLDEATASVDSSTDNLIQDIIRTDFKDCTVCTIAHRIPTVIDSDLVLVLNDVLVVMKLYSAMRVCPPSQKLLVYFAGRIAEFDTPARLLEDKSSMFLKLVSEYSTRSSGVPKFDLDGRPENLSIPNTE</sequence>
<keyword evidence="10 14" id="KW-1133">Transmembrane helix</keyword>
<dbReference type="Proteomes" id="UP001187471">
    <property type="component" value="Unassembled WGS sequence"/>
</dbReference>
<feature type="region of interest" description="Disordered" evidence="13">
    <location>
        <begin position="919"/>
        <end position="939"/>
    </location>
</feature>
<dbReference type="InterPro" id="IPR017871">
    <property type="entry name" value="ABC_transporter-like_CS"/>
</dbReference>
<dbReference type="FunFam" id="1.20.1560.10:FF:000003">
    <property type="entry name" value="ABC transporter C family member 10"/>
    <property type="match status" value="2"/>
</dbReference>
<dbReference type="FunFam" id="3.40.50.300:FF:000508">
    <property type="entry name" value="ABC transporter C family member 5"/>
    <property type="match status" value="2"/>
</dbReference>
<feature type="transmembrane region" description="Helical" evidence="14">
    <location>
        <begin position="2739"/>
        <end position="2755"/>
    </location>
</feature>
<keyword evidence="8" id="KW-0067">ATP-binding</keyword>
<gene>
    <name evidence="17" type="ORF">RJ640_026609</name>
</gene>
<feature type="transmembrane region" description="Helical" evidence="14">
    <location>
        <begin position="128"/>
        <end position="147"/>
    </location>
</feature>
<feature type="transmembrane region" description="Helical" evidence="14">
    <location>
        <begin position="1640"/>
        <end position="1663"/>
    </location>
</feature>
<feature type="domain" description="ABC transmembrane type-1" evidence="16">
    <location>
        <begin position="965"/>
        <end position="1235"/>
    </location>
</feature>
<feature type="transmembrane region" description="Helical" evidence="14">
    <location>
        <begin position="32"/>
        <end position="51"/>
    </location>
</feature>
<dbReference type="GO" id="GO:0016887">
    <property type="term" value="F:ATP hydrolysis activity"/>
    <property type="evidence" value="ECO:0007669"/>
    <property type="project" value="InterPro"/>
</dbReference>
<dbReference type="InterPro" id="IPR036640">
    <property type="entry name" value="ABC1_TM_sf"/>
</dbReference>
<evidence type="ECO:0000259" key="16">
    <source>
        <dbReference type="PROSITE" id="PS50929"/>
    </source>
</evidence>
<proteinExistence type="inferred from homology"/>
<evidence type="ECO:0000313" key="18">
    <source>
        <dbReference type="Proteomes" id="UP001187471"/>
    </source>
</evidence>
<dbReference type="InterPro" id="IPR011527">
    <property type="entry name" value="ABC1_TM_dom"/>
</dbReference>
<evidence type="ECO:0000256" key="7">
    <source>
        <dbReference type="ARBA" id="ARBA00022741"/>
    </source>
</evidence>
<dbReference type="SUPFAM" id="SSF90123">
    <property type="entry name" value="ABC transporter transmembrane region"/>
    <property type="match status" value="4"/>
</dbReference>
<comment type="subcellular location">
    <subcellularLocation>
        <location evidence="1">Membrane</location>
        <topology evidence="1">Multi-pass membrane protein</topology>
    </subcellularLocation>
</comment>
<feature type="domain" description="ABC transporter" evidence="15">
    <location>
        <begin position="2184"/>
        <end position="2407"/>
    </location>
</feature>
<feature type="transmembrane region" description="Helical" evidence="14">
    <location>
        <begin position="2507"/>
        <end position="2530"/>
    </location>
</feature>
<dbReference type="GO" id="GO:0008559">
    <property type="term" value="F:ABC-type xenobiotic transporter activity"/>
    <property type="evidence" value="ECO:0007669"/>
    <property type="project" value="UniProtKB-EC"/>
</dbReference>
<dbReference type="InterPro" id="IPR044726">
    <property type="entry name" value="ABCC_6TM_D2"/>
</dbReference>
<evidence type="ECO:0000256" key="14">
    <source>
        <dbReference type="SAM" id="Phobius"/>
    </source>
</evidence>
<dbReference type="GO" id="GO:0016020">
    <property type="term" value="C:membrane"/>
    <property type="evidence" value="ECO:0007669"/>
    <property type="project" value="UniProtKB-SubCell"/>
</dbReference>
<dbReference type="EMBL" id="JAVXUO010001066">
    <property type="protein sequence ID" value="KAK2986345.1"/>
    <property type="molecule type" value="Genomic_DNA"/>
</dbReference>
<dbReference type="InterPro" id="IPR027417">
    <property type="entry name" value="P-loop_NTPase"/>
</dbReference>
<dbReference type="CDD" id="cd18580">
    <property type="entry name" value="ABC_6TM_ABCC_D2"/>
    <property type="match status" value="2"/>
</dbReference>
<feature type="transmembrane region" description="Helical" evidence="14">
    <location>
        <begin position="434"/>
        <end position="453"/>
    </location>
</feature>
<feature type="transmembrane region" description="Helical" evidence="14">
    <location>
        <begin position="1004"/>
        <end position="1030"/>
    </location>
</feature>
<evidence type="ECO:0000259" key="15">
    <source>
        <dbReference type="PROSITE" id="PS50893"/>
    </source>
</evidence>
<dbReference type="InterPro" id="IPR050173">
    <property type="entry name" value="ABC_transporter_C-like"/>
</dbReference>
<dbReference type="InterPro" id="IPR003593">
    <property type="entry name" value="AAA+_ATPase"/>
</dbReference>
<feature type="transmembrane region" description="Helical" evidence="14">
    <location>
        <begin position="961"/>
        <end position="984"/>
    </location>
</feature>
<feature type="domain" description="ABC transmembrane type-1" evidence="16">
    <location>
        <begin position="326"/>
        <end position="603"/>
    </location>
</feature>